<name>A0AAE5C932_9BACT</name>
<protein>
    <submittedName>
        <fullName evidence="1">Uncharacterized protein</fullName>
    </submittedName>
</protein>
<sequence>MTKRQPSPRYIASRLDAETQLPEGKTERFSGYGVMGLPFDSGHILALRHFPASSIGPGYSSVWHRTPRGAWTFYSDVAPRQACARFFGRGIERIDVTPIDIDWTGPTELIVTVPAAPLEWSIRLAATPATRALNMASRLLPEALWRNRAVLSLMGKTAASLLDLGKVGLHGRAPNGQAFIANPRALWLVDESVAVLGGEELGRPAPREPQARLGDFWIPNRGVFAFGQTCFERLDPDRHATATSAAAAGTTAPA</sequence>
<accession>A0AAE5C932</accession>
<evidence type="ECO:0000313" key="1">
    <source>
        <dbReference type="EMBL" id="NIR75061.1"/>
    </source>
</evidence>
<reference evidence="1 2" key="1">
    <citation type="submission" date="2020-01" db="EMBL/GenBank/DDBJ databases">
        <title>Genomes assembled from Gulf of Kutch pelagic sediment metagenomes.</title>
        <authorList>
            <person name="Chandrashekar M."/>
            <person name="Mahajan M.S."/>
            <person name="Dave K.J."/>
            <person name="Vatsa P."/>
            <person name="Nathani N.M."/>
        </authorList>
    </citation>
    <scope>NUCLEOTIDE SEQUENCE [LARGE SCALE GENOMIC DNA]</scope>
    <source>
        <strain evidence="1">KS3-K002</strain>
    </source>
</reference>
<dbReference type="AlphaFoldDB" id="A0AAE5C932"/>
<comment type="caution">
    <text evidence="1">The sequence shown here is derived from an EMBL/GenBank/DDBJ whole genome shotgun (WGS) entry which is preliminary data.</text>
</comment>
<dbReference type="EMBL" id="JAACAK010000062">
    <property type="protein sequence ID" value="NIR75061.1"/>
    <property type="molecule type" value="Genomic_DNA"/>
</dbReference>
<dbReference type="Proteomes" id="UP000702544">
    <property type="component" value="Unassembled WGS sequence"/>
</dbReference>
<organism evidence="1 2">
    <name type="scientific">Candidatus Kutchimonas denitrificans</name>
    <dbReference type="NCBI Taxonomy" id="3056748"/>
    <lineage>
        <taxon>Bacteria</taxon>
        <taxon>Pseudomonadati</taxon>
        <taxon>Gemmatimonadota</taxon>
        <taxon>Gemmatimonadia</taxon>
        <taxon>Candidatus Palauibacterales</taxon>
        <taxon>Candidatus Palauibacteraceae</taxon>
        <taxon>Candidatus Kutchimonas</taxon>
    </lineage>
</organism>
<evidence type="ECO:0000313" key="2">
    <source>
        <dbReference type="Proteomes" id="UP000702544"/>
    </source>
</evidence>
<gene>
    <name evidence="1" type="ORF">GWO12_08115</name>
</gene>
<proteinExistence type="predicted"/>